<accession>A0A516TKP7</accession>
<dbReference type="Pfam" id="PF01523">
    <property type="entry name" value="PmbA_TldD_1st"/>
    <property type="match status" value="1"/>
</dbReference>
<evidence type="ECO:0000256" key="2">
    <source>
        <dbReference type="ARBA" id="ARBA00022670"/>
    </source>
</evidence>
<dbReference type="InterPro" id="IPR036059">
    <property type="entry name" value="TldD/PmbA_sf"/>
</dbReference>
<dbReference type="PANTHER" id="PTHR30624:SF10">
    <property type="entry name" value="CONSERVED PROTEIN"/>
    <property type="match status" value="1"/>
</dbReference>
<evidence type="ECO:0000313" key="7">
    <source>
        <dbReference type="EMBL" id="QDQ41813.1"/>
    </source>
</evidence>
<dbReference type="Gene3D" id="3.30.2290.10">
    <property type="entry name" value="PmbA/TldD superfamily"/>
    <property type="match status" value="1"/>
</dbReference>
<proteinExistence type="inferred from homology"/>
<keyword evidence="4" id="KW-0482">Metalloprotease</keyword>
<name>A0A516TKP7_9BACT</name>
<dbReference type="GO" id="GO:0005829">
    <property type="term" value="C:cytosol"/>
    <property type="evidence" value="ECO:0007669"/>
    <property type="project" value="TreeGrafter"/>
</dbReference>
<reference evidence="8" key="1">
    <citation type="submission" date="2019-03" db="EMBL/GenBank/DDBJ databases">
        <title>Complete genome of Methylacidiphilum kamchatkense Kam1.</title>
        <authorList>
            <person name="Kruse T."/>
            <person name="Murarilal Ratnadevi C."/>
            <person name="Erikstad H.-A."/>
            <person name="Birkeland N.-K."/>
        </authorList>
    </citation>
    <scope>NUCLEOTIDE SEQUENCE [LARGE SCALE GENOMIC DNA]</scope>
    <source>
        <strain evidence="8">kam1</strain>
    </source>
</reference>
<evidence type="ECO:0000313" key="8">
    <source>
        <dbReference type="Proteomes" id="UP000315925"/>
    </source>
</evidence>
<feature type="domain" description="Metalloprotease TldD/E C-terminal" evidence="6">
    <location>
        <begin position="257"/>
        <end position="464"/>
    </location>
</feature>
<dbReference type="InterPro" id="IPR045569">
    <property type="entry name" value="Metalloprtase-TldD/E_C"/>
</dbReference>
<organism evidence="7 8">
    <name type="scientific">Methylacidiphilum kamchatkense Kam1</name>
    <dbReference type="NCBI Taxonomy" id="1202785"/>
    <lineage>
        <taxon>Bacteria</taxon>
        <taxon>Pseudomonadati</taxon>
        <taxon>Verrucomicrobiota</taxon>
        <taxon>Methylacidiphilae</taxon>
        <taxon>Methylacidiphilales</taxon>
        <taxon>Methylacidiphilaceae</taxon>
        <taxon>Methylacidiphilum (ex Ratnadevi et al. 2023)</taxon>
    </lineage>
</organism>
<dbReference type="FunFam" id="3.30.2290.10:FF:000003">
    <property type="entry name" value="Zinc-dependent protease, TldD/PmbA family"/>
    <property type="match status" value="1"/>
</dbReference>
<dbReference type="InterPro" id="IPR035068">
    <property type="entry name" value="TldD/PmbA_N"/>
</dbReference>
<dbReference type="SUPFAM" id="SSF111283">
    <property type="entry name" value="Putative modulator of DNA gyrase, PmbA/TldD"/>
    <property type="match status" value="1"/>
</dbReference>
<dbReference type="EMBL" id="CP037899">
    <property type="protein sequence ID" value="QDQ41813.1"/>
    <property type="molecule type" value="Genomic_DNA"/>
</dbReference>
<dbReference type="InterPro" id="IPR051463">
    <property type="entry name" value="Peptidase_U62_metallo"/>
</dbReference>
<evidence type="ECO:0000256" key="4">
    <source>
        <dbReference type="ARBA" id="ARBA00023049"/>
    </source>
</evidence>
<gene>
    <name evidence="7" type="ORF">kam1_564</name>
</gene>
<keyword evidence="3" id="KW-0378">Hydrolase</keyword>
<protein>
    <submittedName>
        <fullName evidence="7">TldD protein</fullName>
    </submittedName>
</protein>
<evidence type="ECO:0000256" key="3">
    <source>
        <dbReference type="ARBA" id="ARBA00022801"/>
    </source>
</evidence>
<dbReference type="GO" id="GO:0006508">
    <property type="term" value="P:proteolysis"/>
    <property type="evidence" value="ECO:0007669"/>
    <property type="project" value="UniProtKB-KW"/>
</dbReference>
<evidence type="ECO:0000259" key="6">
    <source>
        <dbReference type="Pfam" id="PF19289"/>
    </source>
</evidence>
<comment type="similarity">
    <text evidence="1">Belongs to the peptidase U62 family.</text>
</comment>
<dbReference type="Proteomes" id="UP000315925">
    <property type="component" value="Chromosome"/>
</dbReference>
<keyword evidence="2" id="KW-0645">Protease</keyword>
<dbReference type="Pfam" id="PF19289">
    <property type="entry name" value="PmbA_TldD_3rd"/>
    <property type="match status" value="1"/>
</dbReference>
<evidence type="ECO:0000256" key="1">
    <source>
        <dbReference type="ARBA" id="ARBA00005836"/>
    </source>
</evidence>
<dbReference type="PANTHER" id="PTHR30624">
    <property type="entry name" value="UNCHARACTERIZED PROTEIN TLDD AND PMBA"/>
    <property type="match status" value="1"/>
</dbReference>
<feature type="domain" description="Metalloprotease TldD/E N-terminal" evidence="5">
    <location>
        <begin position="43"/>
        <end position="106"/>
    </location>
</feature>
<dbReference type="GO" id="GO:0008237">
    <property type="term" value="F:metallopeptidase activity"/>
    <property type="evidence" value="ECO:0007669"/>
    <property type="project" value="UniProtKB-KW"/>
</dbReference>
<evidence type="ECO:0000259" key="5">
    <source>
        <dbReference type="Pfam" id="PF01523"/>
    </source>
</evidence>
<dbReference type="KEGG" id="mkc:kam1_564"/>
<dbReference type="AlphaFoldDB" id="A0A516TKP7"/>
<sequence length="507" mass="57067">MPTVFSGTLPDAFWSYDQSRRIATVVAESALHTARLYGCQFSDIRICWILKERIISRENRIEELGGSFESGMGIRVLFEGTWGFASSNLLDPNEAADKTKEAVELAKQSLKLNSRRVELEKLPQIQGQWHQDVLMDPFEVPLEEKTSFLLDLNDKAIKAGADFCRSFFLFHKELRIYASSVGSWIEQTFLRTYPKFIVTVVDKKEGKFESRSSFEPPKSGGLEIIEKKALESEVVEATHQAKEKLHAKPVVPGIKDLVLHPTNLWLTIHETIGHSTELDRVMGLESNYAGTSFLKVDQLGNFDFASPIVTIRADRNQPGGLASVGYDDDGIPSSWSNFLIIENGILKNFQMAIGQAHWIGKEKSNGCSYAQSYNFFPIQRMPNISLVPSEKKEQLKDLISGVEDGIYIMGDGSWSIDQQRYNFQFGGQLFYEIKNGEIRQMLRDVIYQGNTQSFWKSCDGICGKDEYKLCGTLFCGKGEPSQSAPVSHGAVPARFRNITILNSRLHT</sequence>
<dbReference type="InterPro" id="IPR002510">
    <property type="entry name" value="Metalloprtase-TldD/E_N"/>
</dbReference>